<dbReference type="InterPro" id="IPR004843">
    <property type="entry name" value="Calcineurin-like_PHP"/>
</dbReference>
<dbReference type="Pfam" id="PF00149">
    <property type="entry name" value="Metallophos"/>
    <property type="match status" value="1"/>
</dbReference>
<keyword evidence="3" id="KW-1185">Reference proteome</keyword>
<accession>A0ABW9XE06</accession>
<feature type="domain" description="Calcineurin-like phosphoesterase" evidence="1">
    <location>
        <begin position="32"/>
        <end position="221"/>
    </location>
</feature>
<dbReference type="RefSeq" id="WP_161718134.1">
    <property type="nucleotide sequence ID" value="NZ_JAAAPO010000003.1"/>
</dbReference>
<gene>
    <name evidence="2" type="ORF">GTZ99_09350</name>
</gene>
<dbReference type="PANTHER" id="PTHR42850">
    <property type="entry name" value="METALLOPHOSPHOESTERASE"/>
    <property type="match status" value="1"/>
</dbReference>
<dbReference type="EMBL" id="JAAAPO010000003">
    <property type="protein sequence ID" value="NBC36761.1"/>
    <property type="molecule type" value="Genomic_DNA"/>
</dbReference>
<reference evidence="3" key="1">
    <citation type="submission" date="2020-01" db="EMBL/GenBank/DDBJ databases">
        <title>Sphingomonas sp. strain CSW-10.</title>
        <authorList>
            <person name="Chen W.-M."/>
        </authorList>
    </citation>
    <scope>NUCLEOTIDE SEQUENCE [LARGE SCALE GENOMIC DNA]</scope>
    <source>
        <strain evidence="3">FSY-8</strain>
    </source>
</reference>
<organism evidence="2 3">
    <name type="scientific">Novosphingobium ovatum</name>
    <dbReference type="NCBI Taxonomy" id="1908523"/>
    <lineage>
        <taxon>Bacteria</taxon>
        <taxon>Pseudomonadati</taxon>
        <taxon>Pseudomonadota</taxon>
        <taxon>Alphaproteobacteria</taxon>
        <taxon>Sphingomonadales</taxon>
        <taxon>Sphingomonadaceae</taxon>
        <taxon>Novosphingobium</taxon>
    </lineage>
</organism>
<comment type="caution">
    <text evidence="2">The sequence shown here is derived from an EMBL/GenBank/DDBJ whole genome shotgun (WGS) entry which is preliminary data.</text>
</comment>
<protein>
    <submittedName>
        <fullName evidence="2">Serine/threonine protein phosphatase</fullName>
    </submittedName>
</protein>
<evidence type="ECO:0000313" key="3">
    <source>
        <dbReference type="Proteomes" id="UP000753724"/>
    </source>
</evidence>
<evidence type="ECO:0000313" key="2">
    <source>
        <dbReference type="EMBL" id="NBC36761.1"/>
    </source>
</evidence>
<evidence type="ECO:0000259" key="1">
    <source>
        <dbReference type="Pfam" id="PF00149"/>
    </source>
</evidence>
<dbReference type="InterPro" id="IPR029052">
    <property type="entry name" value="Metallo-depent_PP-like"/>
</dbReference>
<dbReference type="SUPFAM" id="SSF56300">
    <property type="entry name" value="Metallo-dependent phosphatases"/>
    <property type="match status" value="1"/>
</dbReference>
<dbReference type="InterPro" id="IPR050126">
    <property type="entry name" value="Ap4A_hydrolase"/>
</dbReference>
<name>A0ABW9XE06_9SPHN</name>
<sequence>MISVLRKLFGSSSSPSPAADRSGPALPMGTRAYAVGDIHGRLDLFTALIGAIEADDAARGPADTQVILLGDLIDRGPDSAGVLALAQEWQARRPVHILMGNHEEMLLHAPERMDVLRQFNQHGGKETILSFGVSEADYNKASWEELQVILAQAIPPATLDFIRGFGAMVQLGDYAFVHAGVRPGVPLPEQQVADMRWIREPFLSSPADHGAVVVHGHSISDQPELRANRIGIDTGAYNSGRLTALVLEGRQRWLLTAAMQEDGTIATLLQDVA</sequence>
<dbReference type="PANTHER" id="PTHR42850:SF4">
    <property type="entry name" value="ZINC-DEPENDENT ENDOPOLYPHOSPHATASE"/>
    <property type="match status" value="1"/>
</dbReference>
<dbReference type="Gene3D" id="3.60.21.10">
    <property type="match status" value="1"/>
</dbReference>
<dbReference type="Proteomes" id="UP000753724">
    <property type="component" value="Unassembled WGS sequence"/>
</dbReference>
<dbReference type="CDD" id="cd00144">
    <property type="entry name" value="MPP_PPP_family"/>
    <property type="match status" value="1"/>
</dbReference>
<proteinExistence type="predicted"/>